<organism evidence="1 2">
    <name type="scientific">Candidatus Chloroploca asiatica</name>
    <dbReference type="NCBI Taxonomy" id="1506545"/>
    <lineage>
        <taxon>Bacteria</taxon>
        <taxon>Bacillati</taxon>
        <taxon>Chloroflexota</taxon>
        <taxon>Chloroflexia</taxon>
        <taxon>Chloroflexales</taxon>
        <taxon>Chloroflexineae</taxon>
        <taxon>Oscillochloridaceae</taxon>
        <taxon>Candidatus Chloroploca</taxon>
    </lineage>
</organism>
<dbReference type="EMBL" id="LYXE01000151">
    <property type="protein sequence ID" value="PDV97381.1"/>
    <property type="molecule type" value="Genomic_DNA"/>
</dbReference>
<evidence type="ECO:0000313" key="1">
    <source>
        <dbReference type="EMBL" id="PDV97381.1"/>
    </source>
</evidence>
<keyword evidence="2" id="KW-1185">Reference proteome</keyword>
<evidence type="ECO:0008006" key="3">
    <source>
        <dbReference type="Google" id="ProtNLM"/>
    </source>
</evidence>
<reference evidence="1 2" key="1">
    <citation type="submission" date="2016-05" db="EMBL/GenBank/DDBJ databases">
        <authorList>
            <person name="Lavstsen T."/>
            <person name="Jespersen J.S."/>
        </authorList>
    </citation>
    <scope>NUCLEOTIDE SEQUENCE [LARGE SCALE GENOMIC DNA]</scope>
    <source>
        <strain evidence="1 2">B7-9</strain>
    </source>
</reference>
<name>A0A2H3KYE6_9CHLR</name>
<sequence length="229" mass="26503">MPKPKQPKSKTKTTDRALIGLDALARRPGTKIHRPVLIVCEGKKTEQIYLNALRQYYRLSTIDLHIHGEGAGPLEVVERALELMAERRKIVRKERDLRPYAEIWCVFDREAANEPVGYREALQLAAQHNIALAVSNPAFEYWYLLHFVETSRAFQNADEVKAELCKPNCLPGYQKQKNVFNLIHERTDTAHDRAERLYERHPDRERDPHPNPSTLIYRLVAGIIAMARF</sequence>
<dbReference type="RefSeq" id="WP_172451122.1">
    <property type="nucleotide sequence ID" value="NZ_LYXE01000151.1"/>
</dbReference>
<comment type="caution">
    <text evidence="1">The sequence shown here is derived from an EMBL/GenBank/DDBJ whole genome shotgun (WGS) entry which is preliminary data.</text>
</comment>
<dbReference type="Proteomes" id="UP000220922">
    <property type="component" value="Unassembled WGS sequence"/>
</dbReference>
<dbReference type="InterPro" id="IPR025591">
    <property type="entry name" value="RloB"/>
</dbReference>
<protein>
    <recommendedName>
        <fullName evidence="3">RloB domain-containing protein</fullName>
    </recommendedName>
</protein>
<evidence type="ECO:0000313" key="2">
    <source>
        <dbReference type="Proteomes" id="UP000220922"/>
    </source>
</evidence>
<proteinExistence type="predicted"/>
<dbReference type="Pfam" id="PF13707">
    <property type="entry name" value="RloB"/>
    <property type="match status" value="1"/>
</dbReference>
<gene>
    <name evidence="1" type="ORF">A9Q02_18680</name>
</gene>
<accession>A0A2H3KYE6</accession>
<dbReference type="AlphaFoldDB" id="A0A2H3KYE6"/>